<organism evidence="13 14">
    <name type="scientific">Zwartia hollandica</name>
    <dbReference type="NCBI Taxonomy" id="324606"/>
    <lineage>
        <taxon>Bacteria</taxon>
        <taxon>Pseudomonadati</taxon>
        <taxon>Pseudomonadota</taxon>
        <taxon>Betaproteobacteria</taxon>
        <taxon>Burkholderiales</taxon>
        <taxon>Alcaligenaceae</taxon>
        <taxon>Zwartia</taxon>
    </lineage>
</organism>
<dbReference type="InterPro" id="IPR014027">
    <property type="entry name" value="UDP-Glc/GDP-Man_DH_C"/>
</dbReference>
<dbReference type="PANTHER" id="PTHR43750">
    <property type="entry name" value="UDP-GLUCOSE 6-DEHYDROGENASE TUAD"/>
    <property type="match status" value="1"/>
</dbReference>
<dbReference type="PROSITE" id="PS51257">
    <property type="entry name" value="PROKAR_LIPOPROTEIN"/>
    <property type="match status" value="1"/>
</dbReference>
<comment type="caution">
    <text evidence="13">The sequence shown here is derived from an EMBL/GenBank/DDBJ whole genome shotgun (WGS) entry which is preliminary data.</text>
</comment>
<feature type="binding site" evidence="10">
    <location>
        <position position="334"/>
    </location>
    <ligand>
        <name>substrate</name>
    </ligand>
</feature>
<evidence type="ECO:0000256" key="3">
    <source>
        <dbReference type="ARBA" id="ARBA00012954"/>
    </source>
</evidence>
<evidence type="ECO:0000256" key="4">
    <source>
        <dbReference type="ARBA" id="ARBA00015132"/>
    </source>
</evidence>
<feature type="binding site" evidence="10">
    <location>
        <position position="217"/>
    </location>
    <ligand>
        <name>substrate</name>
    </ligand>
</feature>
<name>A0A953T4Q0_9BURK</name>
<dbReference type="GO" id="GO:0000271">
    <property type="term" value="P:polysaccharide biosynthetic process"/>
    <property type="evidence" value="ECO:0007669"/>
    <property type="project" value="InterPro"/>
</dbReference>
<feature type="binding site" evidence="11">
    <location>
        <position position="93"/>
    </location>
    <ligand>
        <name>NAD(+)</name>
        <dbReference type="ChEBI" id="CHEBI:57540"/>
    </ligand>
</feature>
<evidence type="ECO:0000256" key="7">
    <source>
        <dbReference type="ARBA" id="ARBA00047473"/>
    </source>
</evidence>
<dbReference type="NCBIfam" id="TIGR03026">
    <property type="entry name" value="NDP-sugDHase"/>
    <property type="match status" value="1"/>
</dbReference>
<dbReference type="InterPro" id="IPR014026">
    <property type="entry name" value="UDP-Glc/GDP-Man_DH_dimer"/>
</dbReference>
<dbReference type="InterPro" id="IPR036220">
    <property type="entry name" value="UDP-Glc/GDP-Man_DH_C_sf"/>
</dbReference>
<dbReference type="Proteomes" id="UP000739565">
    <property type="component" value="Unassembled WGS sequence"/>
</dbReference>
<dbReference type="PIRSF" id="PIRSF500134">
    <property type="entry name" value="UDPglc_DH_bac"/>
    <property type="match status" value="1"/>
</dbReference>
<comment type="similarity">
    <text evidence="2 8">Belongs to the UDP-glucose/GDP-mannose dehydrogenase family.</text>
</comment>
<dbReference type="GO" id="GO:0003979">
    <property type="term" value="F:UDP-glucose 6-dehydrogenase activity"/>
    <property type="evidence" value="ECO:0007669"/>
    <property type="project" value="UniProtKB-EC"/>
</dbReference>
<feature type="binding site" evidence="10">
    <location>
        <position position="270"/>
    </location>
    <ligand>
        <name>substrate</name>
    </ligand>
</feature>
<evidence type="ECO:0000259" key="12">
    <source>
        <dbReference type="SMART" id="SM00984"/>
    </source>
</evidence>
<dbReference type="InterPro" id="IPR036291">
    <property type="entry name" value="NAD(P)-bd_dom_sf"/>
</dbReference>
<keyword evidence="5 8" id="KW-0560">Oxidoreductase</keyword>
<feature type="domain" description="UDP-glucose/GDP-mannose dehydrogenase C-terminal" evidence="12">
    <location>
        <begin position="327"/>
        <end position="434"/>
    </location>
</feature>
<protein>
    <recommendedName>
        <fullName evidence="4 8">UDP-glucose 6-dehydrogenase</fullName>
        <ecNumber evidence="3 8">1.1.1.22</ecNumber>
    </recommendedName>
</protein>
<dbReference type="EC" id="1.1.1.22" evidence="3 8"/>
<dbReference type="AlphaFoldDB" id="A0A953T4Q0"/>
<evidence type="ECO:0000256" key="11">
    <source>
        <dbReference type="PIRSR" id="PIRSR500134-3"/>
    </source>
</evidence>
<reference evidence="13" key="1">
    <citation type="submission" date="2021-07" db="EMBL/GenBank/DDBJ databases">
        <title>New genus and species of the family Alcaligenaceae.</title>
        <authorList>
            <person name="Hahn M.W."/>
        </authorList>
    </citation>
    <scope>NUCLEOTIDE SEQUENCE</scope>
    <source>
        <strain evidence="13">LF4-65</strain>
    </source>
</reference>
<dbReference type="EMBL" id="JAHXRI010000006">
    <property type="protein sequence ID" value="MBZ1350077.1"/>
    <property type="molecule type" value="Genomic_DNA"/>
</dbReference>
<evidence type="ECO:0000256" key="1">
    <source>
        <dbReference type="ARBA" id="ARBA00004701"/>
    </source>
</evidence>
<sequence length="450" mass="48257">MKILVVGAGYVGLVTAACLSSKDNQVICVDTDPSKIARLEKGIIPIYEPGLKEVVDASIASGNLKFSDSIKNGMTKLGSDSAEVNLIFIAVGTPQGEDGSADLRYVLAAAKEIGQSLNGPAIVINKSTVPVGTADLVKGEIAWQLFQRKCFIDFDVASNPEFLKEGAAIDDFFNPDRIVIGTESETTKAQLIKLYQPYVKQASQLLTVGVKEAELIKYASNAMLATRISFMNEIANVCDRFGINVEDVRAGMGSDSRIGPAFLRPGCGYGGSCFPKDVQALVRIAQSVGVDPIVLNGVESRNKKQKQYLFEQIVAKMGKDLDGRKICVWGLAFKPDTDDMREASSIDLIRALCHAGAAVTAHDPVAKEVAEHVFADLLRNGKLKIEDDALAAAKDADAVVLVTEWAAYKQIDFKKLKATVKAPVVFDGRNHLDPAALKALGFSYAGVGRA</sequence>
<feature type="binding site" evidence="11">
    <location>
        <position position="276"/>
    </location>
    <ligand>
        <name>NAD(+)</name>
        <dbReference type="ChEBI" id="CHEBI:57540"/>
    </ligand>
</feature>
<feature type="binding site" evidence="11">
    <location>
        <position position="30"/>
    </location>
    <ligand>
        <name>NAD(+)</name>
        <dbReference type="ChEBI" id="CHEBI:57540"/>
    </ligand>
</feature>
<evidence type="ECO:0000256" key="6">
    <source>
        <dbReference type="ARBA" id="ARBA00023027"/>
    </source>
</evidence>
<dbReference type="SUPFAM" id="SSF51735">
    <property type="entry name" value="NAD(P)-binding Rossmann-fold domains"/>
    <property type="match status" value="1"/>
</dbReference>
<dbReference type="InterPro" id="IPR008927">
    <property type="entry name" value="6-PGluconate_DH-like_C_sf"/>
</dbReference>
<dbReference type="Gene3D" id="3.40.50.720">
    <property type="entry name" value="NAD(P)-binding Rossmann-like Domain"/>
    <property type="match status" value="2"/>
</dbReference>
<dbReference type="GO" id="GO:0051287">
    <property type="term" value="F:NAD binding"/>
    <property type="evidence" value="ECO:0007669"/>
    <property type="project" value="InterPro"/>
</dbReference>
<dbReference type="InterPro" id="IPR001732">
    <property type="entry name" value="UDP-Glc/GDP-Man_DH_N"/>
</dbReference>
<dbReference type="SUPFAM" id="SSF52413">
    <property type="entry name" value="UDP-glucose/GDP-mannose dehydrogenase C-terminal domain"/>
    <property type="match status" value="1"/>
</dbReference>
<evidence type="ECO:0000256" key="5">
    <source>
        <dbReference type="ARBA" id="ARBA00023002"/>
    </source>
</evidence>
<evidence type="ECO:0000256" key="8">
    <source>
        <dbReference type="PIRNR" id="PIRNR000124"/>
    </source>
</evidence>
<dbReference type="Pfam" id="PF03720">
    <property type="entry name" value="UDPG_MGDP_dh_C"/>
    <property type="match status" value="1"/>
</dbReference>
<evidence type="ECO:0000313" key="14">
    <source>
        <dbReference type="Proteomes" id="UP000739565"/>
    </source>
</evidence>
<dbReference type="Pfam" id="PF00984">
    <property type="entry name" value="UDPG_MGDP_dh"/>
    <property type="match status" value="1"/>
</dbReference>
<evidence type="ECO:0000313" key="13">
    <source>
        <dbReference type="EMBL" id="MBZ1350077.1"/>
    </source>
</evidence>
<dbReference type="PANTHER" id="PTHR43750:SF3">
    <property type="entry name" value="UDP-GLUCOSE 6-DEHYDROGENASE TUAD"/>
    <property type="match status" value="1"/>
</dbReference>
<keyword evidence="6 8" id="KW-0520">NAD</keyword>
<dbReference type="InterPro" id="IPR028357">
    <property type="entry name" value="UDPglc_DH_bac"/>
</dbReference>
<proteinExistence type="inferred from homology"/>
<evidence type="ECO:0000256" key="10">
    <source>
        <dbReference type="PIRSR" id="PIRSR500134-2"/>
    </source>
</evidence>
<evidence type="ECO:0000256" key="2">
    <source>
        <dbReference type="ARBA" id="ARBA00006601"/>
    </source>
</evidence>
<dbReference type="RefSeq" id="WP_259660474.1">
    <property type="nucleotide sequence ID" value="NZ_JAHXRI010000006.1"/>
</dbReference>
<feature type="binding site" evidence="10">
    <location>
        <begin position="162"/>
        <end position="165"/>
    </location>
    <ligand>
        <name>substrate</name>
    </ligand>
</feature>
<dbReference type="InterPro" id="IPR017476">
    <property type="entry name" value="UDP-Glc/GDP-Man"/>
</dbReference>
<comment type="catalytic activity">
    <reaction evidence="7 8">
        <text>UDP-alpha-D-glucose + 2 NAD(+) + H2O = UDP-alpha-D-glucuronate + 2 NADH + 3 H(+)</text>
        <dbReference type="Rhea" id="RHEA:23596"/>
        <dbReference type="ChEBI" id="CHEBI:15377"/>
        <dbReference type="ChEBI" id="CHEBI:15378"/>
        <dbReference type="ChEBI" id="CHEBI:57540"/>
        <dbReference type="ChEBI" id="CHEBI:57945"/>
        <dbReference type="ChEBI" id="CHEBI:58052"/>
        <dbReference type="ChEBI" id="CHEBI:58885"/>
        <dbReference type="EC" id="1.1.1.22"/>
    </reaction>
</comment>
<dbReference type="PIRSF" id="PIRSF000124">
    <property type="entry name" value="UDPglc_GDPman_dh"/>
    <property type="match status" value="1"/>
</dbReference>
<feature type="binding site" evidence="11">
    <location>
        <position position="128"/>
    </location>
    <ligand>
        <name>NAD(+)</name>
        <dbReference type="ChEBI" id="CHEBI:57540"/>
    </ligand>
</feature>
<feature type="active site" description="Nucleophile" evidence="9">
    <location>
        <position position="273"/>
    </location>
</feature>
<accession>A0A953T4Q0</accession>
<evidence type="ECO:0000256" key="9">
    <source>
        <dbReference type="PIRSR" id="PIRSR500134-1"/>
    </source>
</evidence>
<comment type="pathway">
    <text evidence="1">Nucleotide-sugar biosynthesis; UDP-alpha-D-glucuronate biosynthesis; UDP-alpha-D-glucuronate from UDP-alpha-D-glucose: step 1/1.</text>
</comment>
<dbReference type="SUPFAM" id="SSF48179">
    <property type="entry name" value="6-phosphogluconate dehydrogenase C-terminal domain-like"/>
    <property type="match status" value="1"/>
</dbReference>
<gene>
    <name evidence="13" type="ORF">KZZ10_05420</name>
</gene>
<feature type="binding site" evidence="11">
    <location>
        <position position="35"/>
    </location>
    <ligand>
        <name>NAD(+)</name>
        <dbReference type="ChEBI" id="CHEBI:57540"/>
    </ligand>
</feature>
<dbReference type="SMART" id="SM00984">
    <property type="entry name" value="UDPG_MGDP_dh_C"/>
    <property type="match status" value="1"/>
</dbReference>
<dbReference type="Gene3D" id="1.20.5.100">
    <property type="entry name" value="Cytochrome c1, transmembrane anchor, C-terminal"/>
    <property type="match status" value="1"/>
</dbReference>
<feature type="binding site" evidence="11">
    <location>
        <position position="341"/>
    </location>
    <ligand>
        <name>NAD(+)</name>
        <dbReference type="ChEBI" id="CHEBI:57540"/>
    </ligand>
</feature>
<feature type="binding site" evidence="10">
    <location>
        <begin position="262"/>
        <end position="266"/>
    </location>
    <ligand>
        <name>substrate</name>
    </ligand>
</feature>
<keyword evidence="14" id="KW-1185">Reference proteome</keyword>
<dbReference type="Pfam" id="PF03721">
    <property type="entry name" value="UDPG_MGDP_dh_N"/>
    <property type="match status" value="1"/>
</dbReference>
<feature type="binding site" evidence="11">
    <location>
        <position position="165"/>
    </location>
    <ligand>
        <name>NAD(+)</name>
        <dbReference type="ChEBI" id="CHEBI:57540"/>
    </ligand>
</feature>